<proteinExistence type="predicted"/>
<dbReference type="AlphaFoldDB" id="A0A1G2QJH0"/>
<feature type="compositionally biased region" description="Basic and acidic residues" evidence="1">
    <location>
        <begin position="40"/>
        <end position="60"/>
    </location>
</feature>
<accession>A0A1G2QJH0</accession>
<feature type="region of interest" description="Disordered" evidence="1">
    <location>
        <begin position="1"/>
        <end position="60"/>
    </location>
</feature>
<feature type="compositionally biased region" description="Polar residues" evidence="1">
    <location>
        <begin position="27"/>
        <end position="39"/>
    </location>
</feature>
<name>A0A1G2QJH0_9BACT</name>
<comment type="caution">
    <text evidence="2">The sequence shown here is derived from an EMBL/GenBank/DDBJ whole genome shotgun (WGS) entry which is preliminary data.</text>
</comment>
<gene>
    <name evidence="2" type="ORF">A2556_00845</name>
</gene>
<dbReference type="Proteomes" id="UP000177140">
    <property type="component" value="Unassembled WGS sequence"/>
</dbReference>
<reference evidence="2 3" key="1">
    <citation type="journal article" date="2016" name="Nat. Commun.">
        <title>Thousands of microbial genomes shed light on interconnected biogeochemical processes in an aquifer system.</title>
        <authorList>
            <person name="Anantharaman K."/>
            <person name="Brown C.T."/>
            <person name="Hug L.A."/>
            <person name="Sharon I."/>
            <person name="Castelle C.J."/>
            <person name="Probst A.J."/>
            <person name="Thomas B.C."/>
            <person name="Singh A."/>
            <person name="Wilkins M.J."/>
            <person name="Karaoz U."/>
            <person name="Brodie E.L."/>
            <person name="Williams K.H."/>
            <person name="Hubbard S.S."/>
            <person name="Banfield J.F."/>
        </authorList>
    </citation>
    <scope>NUCLEOTIDE SEQUENCE [LARGE SCALE GENOMIC DNA]</scope>
</reference>
<evidence type="ECO:0000313" key="3">
    <source>
        <dbReference type="Proteomes" id="UP000177140"/>
    </source>
</evidence>
<organism evidence="2 3">
    <name type="scientific">Candidatus Vogelbacteria bacterium RIFOXYD2_FULL_44_9</name>
    <dbReference type="NCBI Taxonomy" id="1802441"/>
    <lineage>
        <taxon>Bacteria</taxon>
        <taxon>Candidatus Vogeliibacteriota</taxon>
    </lineage>
</organism>
<protein>
    <submittedName>
        <fullName evidence="2">Uncharacterized protein</fullName>
    </submittedName>
</protein>
<sequence>MSEKLSKDEQSDNLEKSVDIQKKTEPQEGQQNIPNLSQEANKKDDTQQASEIREDIRNLERKQKPDANYIASFLERATEIVEDINGLPLSVDPAFEGVGETVTKNLDDWGEVLFNQARSTEGRNKSRYAQALLKMNYFVSPERYAEMLQGLLTNIEAVNELYEQGLREMGIDPEKERERLDKEQFRQDLEGILPRPLVPVFMTIRKVSSVIGVVKNFFVGKK</sequence>
<dbReference type="EMBL" id="MHTM01000046">
    <property type="protein sequence ID" value="OHA60755.1"/>
    <property type="molecule type" value="Genomic_DNA"/>
</dbReference>
<feature type="compositionally biased region" description="Basic and acidic residues" evidence="1">
    <location>
        <begin position="1"/>
        <end position="26"/>
    </location>
</feature>
<evidence type="ECO:0000256" key="1">
    <source>
        <dbReference type="SAM" id="MobiDB-lite"/>
    </source>
</evidence>
<evidence type="ECO:0000313" key="2">
    <source>
        <dbReference type="EMBL" id="OHA60755.1"/>
    </source>
</evidence>